<dbReference type="GO" id="GO:0002143">
    <property type="term" value="P:tRNA wobble position uridine thiolation"/>
    <property type="evidence" value="ECO:0007669"/>
    <property type="project" value="InterPro"/>
</dbReference>
<dbReference type="GO" id="GO:1990228">
    <property type="term" value="C:sulfurtransferase complex"/>
    <property type="evidence" value="ECO:0007669"/>
    <property type="project" value="TreeGrafter"/>
</dbReference>
<dbReference type="SUPFAM" id="SSF75169">
    <property type="entry name" value="DsrEFH-like"/>
    <property type="match status" value="1"/>
</dbReference>
<sequence>MTTLHTLSTLAKARMPELSDLILADDAILLMQDAVIAAALPHWPAQFSQPIYALKDDLVARGLLSKAPAPIQIIDYQGFVELTLKYDKVQAR</sequence>
<evidence type="ECO:0000313" key="2">
    <source>
        <dbReference type="Proteomes" id="UP000305675"/>
    </source>
</evidence>
<dbReference type="InterPro" id="IPR007215">
    <property type="entry name" value="Sulphur_relay_TusB/DsrH"/>
</dbReference>
<dbReference type="PANTHER" id="PTHR37526:SF1">
    <property type="entry name" value="PROTEIN TUSB"/>
    <property type="match status" value="1"/>
</dbReference>
<evidence type="ECO:0000313" key="1">
    <source>
        <dbReference type="EMBL" id="TKB49192.1"/>
    </source>
</evidence>
<dbReference type="OrthoDB" id="6183100at2"/>
<dbReference type="GO" id="GO:0016740">
    <property type="term" value="F:transferase activity"/>
    <property type="evidence" value="ECO:0007669"/>
    <property type="project" value="UniProtKB-KW"/>
</dbReference>
<accession>A0A4V5NVD5</accession>
<dbReference type="Proteomes" id="UP000305675">
    <property type="component" value="Unassembled WGS sequence"/>
</dbReference>
<dbReference type="RefSeq" id="WP_136865390.1">
    <property type="nucleotide sequence ID" value="NZ_SWCJ01000028.1"/>
</dbReference>
<comment type="caution">
    <text evidence="1">The sequence shown here is derived from an EMBL/GenBank/DDBJ whole genome shotgun (WGS) entry which is preliminary data.</text>
</comment>
<dbReference type="PANTHER" id="PTHR37526">
    <property type="entry name" value="PROTEIN TUSB"/>
    <property type="match status" value="1"/>
</dbReference>
<proteinExistence type="predicted"/>
<dbReference type="Pfam" id="PF04077">
    <property type="entry name" value="DsrH"/>
    <property type="match status" value="1"/>
</dbReference>
<dbReference type="NCBIfam" id="TIGR03011">
    <property type="entry name" value="sulf_tusB_dsrH"/>
    <property type="match status" value="1"/>
</dbReference>
<gene>
    <name evidence="1" type="primary">dsrH</name>
    <name evidence="1" type="ORF">FCL42_21040</name>
</gene>
<keyword evidence="1" id="KW-0808">Transferase</keyword>
<name>A0A4V5NVD5_9GAMM</name>
<organism evidence="1 2">
    <name type="scientific">Ferrimonas aestuarii</name>
    <dbReference type="NCBI Taxonomy" id="2569539"/>
    <lineage>
        <taxon>Bacteria</taxon>
        <taxon>Pseudomonadati</taxon>
        <taxon>Pseudomonadota</taxon>
        <taxon>Gammaproteobacteria</taxon>
        <taxon>Alteromonadales</taxon>
        <taxon>Ferrimonadaceae</taxon>
        <taxon>Ferrimonas</taxon>
    </lineage>
</organism>
<protein>
    <submittedName>
        <fullName evidence="1">Sulfurtransferase complex subunit TusB</fullName>
    </submittedName>
</protein>
<dbReference type="EMBL" id="SWCJ01000028">
    <property type="protein sequence ID" value="TKB49192.1"/>
    <property type="molecule type" value="Genomic_DNA"/>
</dbReference>
<dbReference type="Gene3D" id="3.40.1260.10">
    <property type="entry name" value="DsrEFH-like"/>
    <property type="match status" value="1"/>
</dbReference>
<dbReference type="AlphaFoldDB" id="A0A4V5NVD5"/>
<keyword evidence="2" id="KW-1185">Reference proteome</keyword>
<dbReference type="InterPro" id="IPR027396">
    <property type="entry name" value="DsrEFH-like"/>
</dbReference>
<reference evidence="1 2" key="1">
    <citation type="submission" date="2019-04" db="EMBL/GenBank/DDBJ databases">
        <authorList>
            <person name="Hwang J.C."/>
        </authorList>
    </citation>
    <scope>NUCLEOTIDE SEQUENCE [LARGE SCALE GENOMIC DNA]</scope>
    <source>
        <strain evidence="1 2">IMCC35002</strain>
    </source>
</reference>